<dbReference type="UniPathway" id="UPA00378"/>
<dbReference type="Proteomes" id="UP000019335">
    <property type="component" value="Chromosome 10"/>
</dbReference>
<comment type="similarity">
    <text evidence="4 10">Belongs to the OST1 family.</text>
</comment>
<dbReference type="Pfam" id="PF04597">
    <property type="entry name" value="Ribophorin_I"/>
    <property type="match status" value="1"/>
</dbReference>
<sequence>MFSEMARLPVVHIGRSALGLLLLLCSCTFFAQAQKNIEVVRKIDLSSAVVRIDMTILANDLNGKYVVSFAKHLAPKLSFLQIAMGNQPLPWIRLPDAGDGLAHFQAEVPQGMTEAKLTVFGTLAGALVPVPAEIELTENQLVQYLDSHTFPSLYPTARQTTTFALGVSHIESFTKRDPYSRTGKDLVFGPITDIEGGAAASLSPITIHYQNNAPFVKALQAIREIEVSHWGNVAFEDFVEVKHAGAALKGGFSRLDFQARGAPSAVRGLVAVLPLGARSIYYRDQIGNISTSVIQHGPDGVELNLQSRFPLVGGWKNQFYQGYSVPVQELLTVGPSSGGVRRFTLTVPFSVPFPEVWVEDLTVKVVLPEWAADVRVEIPFSVDEEHQTHRLTFLDSSLSGGRPVLILKKRNVVAEHMQPMVLSYSFPTRAMLLEPLYLVLAFFSFFLVCMIFARVDLRINADGGKKKSKTHNLKSSYSPSWEIAACGKVSKVEISRFAMIECRWRLVQ</sequence>
<evidence type="ECO:0000256" key="7">
    <source>
        <dbReference type="ARBA" id="ARBA00022824"/>
    </source>
</evidence>
<feature type="transmembrane region" description="Helical" evidence="10">
    <location>
        <begin position="436"/>
        <end position="457"/>
    </location>
</feature>
<comment type="subcellular location">
    <subcellularLocation>
        <location evidence="2 10">Endoplasmic reticulum membrane</location>
        <topology evidence="2 10">Single-pass type I membrane protein</topology>
    </subcellularLocation>
</comment>
<comment type="pathway">
    <text evidence="3 10">Protein modification; protein glycosylation.</text>
</comment>
<dbReference type="PANTHER" id="PTHR21049">
    <property type="entry name" value="RIBOPHORIN I"/>
    <property type="match status" value="1"/>
</dbReference>
<name>W7TIB7_9STRA</name>
<evidence type="ECO:0000313" key="11">
    <source>
        <dbReference type="EMBL" id="EWM25852.1"/>
    </source>
</evidence>
<keyword evidence="11" id="KW-0808">Transferase</keyword>
<dbReference type="GO" id="GO:0008250">
    <property type="term" value="C:oligosaccharyltransferase complex"/>
    <property type="evidence" value="ECO:0007669"/>
    <property type="project" value="UniProtKB-UniRule"/>
</dbReference>
<comment type="function">
    <text evidence="1 10">Subunit of the oligosaccharyl transferase (OST) complex that catalyzes the initial transfer of a defined glycan (Glc(3)Man(9)GlcNAc(2) in eukaryotes) from the lipid carrier dolichol-pyrophosphate to an asparagine residue within an Asn-X-Ser/Thr consensus motif in nascent polypeptide chains, the first step in protein N-glycosylation. N-glycosylation occurs cotranslationally and the complex associates with the Sec61 complex at the channel-forming translocon complex that mediates protein translocation across the endoplasmic reticulum (ER). All subunits are required for a maximal enzyme activity.</text>
</comment>
<evidence type="ECO:0000256" key="5">
    <source>
        <dbReference type="ARBA" id="ARBA00022692"/>
    </source>
</evidence>
<proteinExistence type="inferred from homology"/>
<dbReference type="AlphaFoldDB" id="W7TIB7"/>
<dbReference type="PANTHER" id="PTHR21049:SF0">
    <property type="entry name" value="DOLICHYL-DIPHOSPHOOLIGOSACCHARIDE--PROTEIN GLYCOSYLTRANSFERASE SUBUNIT 1"/>
    <property type="match status" value="1"/>
</dbReference>
<evidence type="ECO:0000256" key="1">
    <source>
        <dbReference type="ARBA" id="ARBA00002791"/>
    </source>
</evidence>
<gene>
    <name evidence="11" type="primary">RPN1</name>
    <name evidence="11" type="ORF">Naga_100021g27</name>
</gene>
<reference evidence="11 12" key="1">
    <citation type="journal article" date="2014" name="Mol. Plant">
        <title>Chromosome Scale Genome Assembly and Transcriptome Profiling of Nannochloropsis gaditana in Nitrogen Depletion.</title>
        <authorList>
            <person name="Corteggiani Carpinelli E."/>
            <person name="Telatin A."/>
            <person name="Vitulo N."/>
            <person name="Forcato C."/>
            <person name="D'Angelo M."/>
            <person name="Schiavon R."/>
            <person name="Vezzi A."/>
            <person name="Giacometti G.M."/>
            <person name="Morosinotto T."/>
            <person name="Valle G."/>
        </authorList>
    </citation>
    <scope>NUCLEOTIDE SEQUENCE [LARGE SCALE GENOMIC DNA]</scope>
    <source>
        <strain evidence="11 12">B-31</strain>
    </source>
</reference>
<keyword evidence="8 10" id="KW-1133">Transmembrane helix</keyword>
<evidence type="ECO:0000256" key="4">
    <source>
        <dbReference type="ARBA" id="ARBA00008905"/>
    </source>
</evidence>
<organism evidence="11 12">
    <name type="scientific">Nannochloropsis gaditana</name>
    <dbReference type="NCBI Taxonomy" id="72520"/>
    <lineage>
        <taxon>Eukaryota</taxon>
        <taxon>Sar</taxon>
        <taxon>Stramenopiles</taxon>
        <taxon>Ochrophyta</taxon>
        <taxon>Eustigmatophyceae</taxon>
        <taxon>Eustigmatales</taxon>
        <taxon>Monodopsidaceae</taxon>
        <taxon>Nannochloropsis</taxon>
    </lineage>
</organism>
<accession>W7TIB7</accession>
<keyword evidence="5 10" id="KW-0812">Transmembrane</keyword>
<dbReference type="PROSITE" id="PS51257">
    <property type="entry name" value="PROKAR_LIPOPROTEIN"/>
    <property type="match status" value="1"/>
</dbReference>
<protein>
    <recommendedName>
        <fullName evidence="10">Dolichyl-diphosphooligosaccharide--protein glycosyltransferase subunit 1</fullName>
    </recommendedName>
</protein>
<evidence type="ECO:0000313" key="12">
    <source>
        <dbReference type="Proteomes" id="UP000019335"/>
    </source>
</evidence>
<dbReference type="EMBL" id="AZIL01000830">
    <property type="protein sequence ID" value="EWM25852.1"/>
    <property type="molecule type" value="Genomic_DNA"/>
</dbReference>
<dbReference type="GO" id="GO:0018279">
    <property type="term" value="P:protein N-linked glycosylation via asparagine"/>
    <property type="evidence" value="ECO:0007669"/>
    <property type="project" value="TreeGrafter"/>
</dbReference>
<comment type="caution">
    <text evidence="11">The sequence shown here is derived from an EMBL/GenBank/DDBJ whole genome shotgun (WGS) entry which is preliminary data.</text>
</comment>
<evidence type="ECO:0000256" key="3">
    <source>
        <dbReference type="ARBA" id="ARBA00004922"/>
    </source>
</evidence>
<keyword evidence="7 10" id="KW-0256">Endoplasmic reticulum</keyword>
<dbReference type="InterPro" id="IPR007676">
    <property type="entry name" value="Ribophorin_I"/>
</dbReference>
<keyword evidence="12" id="KW-1185">Reference proteome</keyword>
<keyword evidence="9 10" id="KW-0472">Membrane</keyword>
<evidence type="ECO:0000256" key="2">
    <source>
        <dbReference type="ARBA" id="ARBA00004115"/>
    </source>
</evidence>
<evidence type="ECO:0000256" key="9">
    <source>
        <dbReference type="ARBA" id="ARBA00023136"/>
    </source>
</evidence>
<keyword evidence="6 10" id="KW-0732">Signal</keyword>
<evidence type="ECO:0000256" key="8">
    <source>
        <dbReference type="ARBA" id="ARBA00022989"/>
    </source>
</evidence>
<evidence type="ECO:0000256" key="10">
    <source>
        <dbReference type="RuleBase" id="RU361143"/>
    </source>
</evidence>
<dbReference type="GO" id="GO:0016740">
    <property type="term" value="F:transferase activity"/>
    <property type="evidence" value="ECO:0007669"/>
    <property type="project" value="UniProtKB-KW"/>
</dbReference>
<comment type="subunit">
    <text evidence="10">Component of the oligosaccharyltransferase (OST) complex.</text>
</comment>
<feature type="signal peptide" evidence="10">
    <location>
        <begin position="1"/>
        <end position="33"/>
    </location>
</feature>
<evidence type="ECO:0000256" key="6">
    <source>
        <dbReference type="ARBA" id="ARBA00022729"/>
    </source>
</evidence>
<feature type="chain" id="PRO_5005151349" description="Dolichyl-diphosphooligosaccharide--protein glycosyltransferase subunit 1" evidence="10">
    <location>
        <begin position="34"/>
        <end position="508"/>
    </location>
</feature>
<dbReference type="OrthoDB" id="310030at2759"/>